<sequence length="121" mass="13211">MHACVLAAGKSEQLALIRAHPELAGKLAIDGGLTAASRLEQSAAGLDKCTPQEFARISELNHAYQEKFGFPFIIAVRNMTKASIISAMEQRIAHPFDREVNAALDEIMCIASYRLNDLVID</sequence>
<evidence type="ECO:0000256" key="6">
    <source>
        <dbReference type="ARBA" id="ARBA00023239"/>
    </source>
</evidence>
<accession>A0A401JCI2</accession>
<dbReference type="NCBIfam" id="TIGR03164">
    <property type="entry name" value="UHCUDC"/>
    <property type="match status" value="1"/>
</dbReference>
<evidence type="ECO:0000313" key="9">
    <source>
        <dbReference type="Proteomes" id="UP000286806"/>
    </source>
</evidence>
<evidence type="ECO:0000256" key="4">
    <source>
        <dbReference type="ARBA" id="ARBA00022631"/>
    </source>
</evidence>
<dbReference type="GO" id="GO:0000255">
    <property type="term" value="P:allantoin metabolic process"/>
    <property type="evidence" value="ECO:0007669"/>
    <property type="project" value="InterPro"/>
</dbReference>
<feature type="domain" description="Oxo-4-hydroxy-4-carboxy-5-ureidoimidazoline decarboxylase" evidence="7">
    <location>
        <begin position="1"/>
        <end position="116"/>
    </location>
</feature>
<comment type="catalytic activity">
    <reaction evidence="1">
        <text>5-hydroxy-2-oxo-4-ureido-2,5-dihydro-1H-imidazole-5-carboxylate + H(+) = (S)-allantoin + CO2</text>
        <dbReference type="Rhea" id="RHEA:26301"/>
        <dbReference type="ChEBI" id="CHEBI:15378"/>
        <dbReference type="ChEBI" id="CHEBI:15678"/>
        <dbReference type="ChEBI" id="CHEBI:16526"/>
        <dbReference type="ChEBI" id="CHEBI:58639"/>
        <dbReference type="EC" id="4.1.1.97"/>
    </reaction>
</comment>
<organism evidence="8 9">
    <name type="scientific">Sulfuriferula multivorans</name>
    <dbReference type="NCBI Taxonomy" id="1559896"/>
    <lineage>
        <taxon>Bacteria</taxon>
        <taxon>Pseudomonadati</taxon>
        <taxon>Pseudomonadota</taxon>
        <taxon>Betaproteobacteria</taxon>
        <taxon>Nitrosomonadales</taxon>
        <taxon>Sulfuricellaceae</taxon>
        <taxon>Sulfuriferula</taxon>
    </lineage>
</organism>
<dbReference type="PANTHER" id="PTHR43466:SF1">
    <property type="entry name" value="2-OXO-4-HYDROXY-4-CARBOXY-5-UREIDOIMIDAZOLINE DECARBOXYLASE-RELATED"/>
    <property type="match status" value="1"/>
</dbReference>
<evidence type="ECO:0000259" key="7">
    <source>
        <dbReference type="Pfam" id="PF09349"/>
    </source>
</evidence>
<dbReference type="InterPro" id="IPR017580">
    <property type="entry name" value="OHCU_decarboxylase-1"/>
</dbReference>
<keyword evidence="9" id="KW-1185">Reference proteome</keyword>
<dbReference type="AlphaFoldDB" id="A0A401JCI2"/>
<dbReference type="SUPFAM" id="SSF158694">
    <property type="entry name" value="UraD-Like"/>
    <property type="match status" value="1"/>
</dbReference>
<dbReference type="Pfam" id="PF09349">
    <property type="entry name" value="OHCU_decarbox"/>
    <property type="match status" value="1"/>
</dbReference>
<evidence type="ECO:0000256" key="3">
    <source>
        <dbReference type="ARBA" id="ARBA00012257"/>
    </source>
</evidence>
<reference evidence="8 9" key="1">
    <citation type="journal article" date="2019" name="Front. Microbiol.">
        <title>Genomes of Neutrophilic Sulfur-Oxidizing Chemolithoautotrophs Representing 9 Proteobacterial Species From 8 Genera.</title>
        <authorList>
            <person name="Watanabe T."/>
            <person name="Kojima H."/>
            <person name="Umezawa K."/>
            <person name="Hori C."/>
            <person name="Takasuka T.E."/>
            <person name="Kato Y."/>
            <person name="Fukui M."/>
        </authorList>
    </citation>
    <scope>NUCLEOTIDE SEQUENCE [LARGE SCALE GENOMIC DNA]</scope>
    <source>
        <strain evidence="8 9">TTN</strain>
    </source>
</reference>
<proteinExistence type="predicted"/>
<dbReference type="PANTHER" id="PTHR43466">
    <property type="entry name" value="2-OXO-4-HYDROXY-4-CARBOXY-5-UREIDOIMIDAZOLINE DECARBOXYLASE-RELATED"/>
    <property type="match status" value="1"/>
</dbReference>
<dbReference type="InterPro" id="IPR036778">
    <property type="entry name" value="OHCU_decarboxylase_sf"/>
</dbReference>
<dbReference type="Gene3D" id="1.10.3330.10">
    <property type="entry name" value="Oxo-4-hydroxy-4-carboxy-5-ureidoimidazoline decarboxylase"/>
    <property type="match status" value="1"/>
</dbReference>
<evidence type="ECO:0000256" key="5">
    <source>
        <dbReference type="ARBA" id="ARBA00022793"/>
    </source>
</evidence>
<dbReference type="InterPro" id="IPR018020">
    <property type="entry name" value="OHCU_decarboxylase"/>
</dbReference>
<dbReference type="UniPathway" id="UPA00394">
    <property type="reaction ID" value="UER00652"/>
</dbReference>
<dbReference type="GO" id="GO:0006144">
    <property type="term" value="P:purine nucleobase metabolic process"/>
    <property type="evidence" value="ECO:0007669"/>
    <property type="project" value="UniProtKB-KW"/>
</dbReference>
<keyword evidence="4" id="KW-0659">Purine metabolism</keyword>
<dbReference type="GO" id="GO:0019628">
    <property type="term" value="P:urate catabolic process"/>
    <property type="evidence" value="ECO:0007669"/>
    <property type="project" value="UniProtKB-UniPathway"/>
</dbReference>
<keyword evidence="5" id="KW-0210">Decarboxylase</keyword>
<gene>
    <name evidence="8" type="ORF">SFMTTN_1057</name>
</gene>
<evidence type="ECO:0000256" key="1">
    <source>
        <dbReference type="ARBA" id="ARBA00001163"/>
    </source>
</evidence>
<keyword evidence="6" id="KW-0456">Lyase</keyword>
<dbReference type="EMBL" id="BGOW01000007">
    <property type="protein sequence ID" value="GBL45250.1"/>
    <property type="molecule type" value="Genomic_DNA"/>
</dbReference>
<comment type="caution">
    <text evidence="8">The sequence shown here is derived from an EMBL/GenBank/DDBJ whole genome shotgun (WGS) entry which is preliminary data.</text>
</comment>
<evidence type="ECO:0000256" key="2">
    <source>
        <dbReference type="ARBA" id="ARBA00004754"/>
    </source>
</evidence>
<name>A0A401JCI2_9PROT</name>
<dbReference type="GO" id="GO:0051997">
    <property type="term" value="F:2-oxo-4-hydroxy-4-carboxy-5-ureidoimidazoline decarboxylase activity"/>
    <property type="evidence" value="ECO:0007669"/>
    <property type="project" value="UniProtKB-EC"/>
</dbReference>
<evidence type="ECO:0000313" key="8">
    <source>
        <dbReference type="EMBL" id="GBL45250.1"/>
    </source>
</evidence>
<dbReference type="EC" id="4.1.1.97" evidence="3"/>
<protein>
    <recommendedName>
        <fullName evidence="3">2-oxo-4-hydroxy-4-carboxy-5-ureidoimidazoline decarboxylase</fullName>
        <ecNumber evidence="3">4.1.1.97</ecNumber>
    </recommendedName>
</protein>
<comment type="pathway">
    <text evidence="2">Purine metabolism; urate degradation; (S)-allantoin from urate: step 3/3.</text>
</comment>
<dbReference type="Proteomes" id="UP000286806">
    <property type="component" value="Unassembled WGS sequence"/>
</dbReference>